<dbReference type="InterPro" id="IPR027370">
    <property type="entry name" value="Znf-RING_euk"/>
</dbReference>
<dbReference type="EnsemblPlants" id="Pp3c10_16970V3.5">
    <property type="protein sequence ID" value="Pp3c10_16970V3.5"/>
    <property type="gene ID" value="Pp3c10_16970"/>
</dbReference>
<dbReference type="GO" id="GO:0061630">
    <property type="term" value="F:ubiquitin protein ligase activity"/>
    <property type="evidence" value="ECO:0000318"/>
    <property type="project" value="GO_Central"/>
</dbReference>
<evidence type="ECO:0000313" key="17">
    <source>
        <dbReference type="EMBL" id="PNR46876.1"/>
    </source>
</evidence>
<evidence type="ECO:0000256" key="3">
    <source>
        <dbReference type="ARBA" id="ARBA00012483"/>
    </source>
</evidence>
<dbReference type="Proteomes" id="UP000006727">
    <property type="component" value="Chromosome 10"/>
</dbReference>
<dbReference type="FunFam" id="3.30.40.10:FF:000665">
    <property type="entry name" value="Predicted protein"/>
    <property type="match status" value="1"/>
</dbReference>
<dbReference type="InterPro" id="IPR047498">
    <property type="entry name" value="RING-HC_ORTHRUS_rpt1"/>
</dbReference>
<dbReference type="EC" id="2.3.2.27" evidence="3"/>
<dbReference type="EnsemblPlants" id="Pp3c10_16970V3.1">
    <property type="protein sequence ID" value="Pp3c10_16970V3.1"/>
    <property type="gene ID" value="Pp3c10_16970"/>
</dbReference>
<dbReference type="InterPro" id="IPR019787">
    <property type="entry name" value="Znf_PHD-finger"/>
</dbReference>
<accession>A0A2K1JZC6</accession>
<evidence type="ECO:0000256" key="6">
    <source>
        <dbReference type="ARBA" id="ARBA00022771"/>
    </source>
</evidence>
<name>A0A2K1JZC6_PHYPA</name>
<keyword evidence="19" id="KW-1185">Reference proteome</keyword>
<dbReference type="Gramene" id="Pp3c10_16970V3.6">
    <property type="protein sequence ID" value="Pp3c10_16970V3.6"/>
    <property type="gene ID" value="Pp3c10_16970"/>
</dbReference>
<dbReference type="InterPro" id="IPR011011">
    <property type="entry name" value="Znf_FYVE_PHD"/>
</dbReference>
<evidence type="ECO:0000256" key="5">
    <source>
        <dbReference type="ARBA" id="ARBA00022723"/>
    </source>
</evidence>
<dbReference type="EMBL" id="ABEU02000010">
    <property type="protein sequence ID" value="PNR46876.1"/>
    <property type="molecule type" value="Genomic_DNA"/>
</dbReference>
<dbReference type="PROSITE" id="PS51015">
    <property type="entry name" value="YDG"/>
    <property type="match status" value="1"/>
</dbReference>
<evidence type="ECO:0000256" key="11">
    <source>
        <dbReference type="PROSITE-ProRule" id="PRU00175"/>
    </source>
</evidence>
<evidence type="ECO:0000259" key="16">
    <source>
        <dbReference type="PROSITE" id="PS51015"/>
    </source>
</evidence>
<dbReference type="GO" id="GO:0008270">
    <property type="term" value="F:zinc ion binding"/>
    <property type="evidence" value="ECO:0007669"/>
    <property type="project" value="UniProtKB-KW"/>
</dbReference>
<dbReference type="PANTHER" id="PTHR14140">
    <property type="entry name" value="E3 UBIQUITIN-PROTEIN LIGASE UHRF-RELATED"/>
    <property type="match status" value="1"/>
</dbReference>
<dbReference type="Pfam" id="PF02182">
    <property type="entry name" value="SAD_SRA"/>
    <property type="match status" value="1"/>
</dbReference>
<feature type="domain" description="PHD-type" evidence="14">
    <location>
        <begin position="9"/>
        <end position="59"/>
    </location>
</feature>
<keyword evidence="10 12" id="KW-0539">Nucleus</keyword>
<comment type="subcellular location">
    <subcellularLocation>
        <location evidence="12">Nucleus</location>
    </subcellularLocation>
</comment>
<dbReference type="KEGG" id="ppp:112287870"/>
<gene>
    <name evidence="18" type="primary">LOC112287870</name>
    <name evidence="17" type="ORF">PHYPA_013996</name>
</gene>
<dbReference type="GO" id="GO:0003677">
    <property type="term" value="F:DNA binding"/>
    <property type="evidence" value="ECO:0007669"/>
    <property type="project" value="UniProtKB-KW"/>
</dbReference>
<dbReference type="SMART" id="SM00184">
    <property type="entry name" value="RING"/>
    <property type="match status" value="2"/>
</dbReference>
<keyword evidence="8" id="KW-0862">Zinc</keyword>
<dbReference type="InterPro" id="IPR013083">
    <property type="entry name" value="Znf_RING/FYVE/PHD"/>
</dbReference>
<dbReference type="UniPathway" id="UPA00143"/>
<comment type="pathway">
    <text evidence="2">Protein modification; protein ubiquitination.</text>
</comment>
<dbReference type="Pfam" id="PF00097">
    <property type="entry name" value="zf-C3HC4"/>
    <property type="match status" value="1"/>
</dbReference>
<dbReference type="Gramene" id="Pp3c10_16970V3.8">
    <property type="protein sequence ID" value="Pp3c10_16970V3.8"/>
    <property type="gene ID" value="Pp3c10_16970"/>
</dbReference>
<keyword evidence="5" id="KW-0479">Metal-binding</keyword>
<dbReference type="SMART" id="SM00249">
    <property type="entry name" value="PHD"/>
    <property type="match status" value="1"/>
</dbReference>
<keyword evidence="6 11" id="KW-0863">Zinc-finger</keyword>
<dbReference type="GO" id="GO:0044027">
    <property type="term" value="P:negative regulation of gene expression via chromosomal CpG island methylation"/>
    <property type="evidence" value="ECO:0000318"/>
    <property type="project" value="GO_Central"/>
</dbReference>
<dbReference type="Gene3D" id="3.30.40.10">
    <property type="entry name" value="Zinc/RING finger domain, C3HC4 (zinc finger)"/>
    <property type="match status" value="3"/>
</dbReference>
<evidence type="ECO:0000256" key="4">
    <source>
        <dbReference type="ARBA" id="ARBA00022679"/>
    </source>
</evidence>
<dbReference type="RefSeq" id="XP_024387211.1">
    <property type="nucleotide sequence ID" value="XM_024531443.2"/>
</dbReference>
<feature type="domain" description="RING-type" evidence="15">
    <location>
        <begin position="146"/>
        <end position="185"/>
    </location>
</feature>
<dbReference type="GO" id="GO:0016567">
    <property type="term" value="P:protein ubiquitination"/>
    <property type="evidence" value="ECO:0000318"/>
    <property type="project" value="GO_Central"/>
</dbReference>
<dbReference type="InterPro" id="IPR018957">
    <property type="entry name" value="Znf_C3HC4_RING-type"/>
</dbReference>
<dbReference type="CDD" id="cd23138">
    <property type="entry name" value="RING-HC_ORTHRUS_rpt1"/>
    <property type="match status" value="1"/>
</dbReference>
<dbReference type="PROSITE" id="PS00518">
    <property type="entry name" value="ZF_RING_1"/>
    <property type="match status" value="1"/>
</dbReference>
<dbReference type="PROSITE" id="PS50016">
    <property type="entry name" value="ZF_PHD_2"/>
    <property type="match status" value="1"/>
</dbReference>
<evidence type="ECO:0000256" key="12">
    <source>
        <dbReference type="PROSITE-ProRule" id="PRU00358"/>
    </source>
</evidence>
<feature type="compositionally biased region" description="Polar residues" evidence="13">
    <location>
        <begin position="759"/>
        <end position="769"/>
    </location>
</feature>
<dbReference type="Gene3D" id="2.30.280.10">
    <property type="entry name" value="SRA-YDG"/>
    <property type="match status" value="1"/>
</dbReference>
<dbReference type="InterPro" id="IPR003105">
    <property type="entry name" value="SRA_YDG"/>
</dbReference>
<dbReference type="EnsemblPlants" id="Pp3c10_16970V3.6">
    <property type="protein sequence ID" value="Pp3c10_16970V3.6"/>
    <property type="gene ID" value="Pp3c10_16970"/>
</dbReference>
<dbReference type="Gramene" id="Pp3c10_16970V3.5">
    <property type="protein sequence ID" value="Pp3c10_16970V3.5"/>
    <property type="gene ID" value="Pp3c10_16970"/>
</dbReference>
<keyword evidence="7" id="KW-0833">Ubl conjugation pathway</keyword>
<dbReference type="Gramene" id="Pp3c10_16970V3.1">
    <property type="protein sequence ID" value="Pp3c10_16970V3.1"/>
    <property type="gene ID" value="Pp3c10_16970"/>
</dbReference>
<feature type="region of interest" description="Disordered" evidence="13">
    <location>
        <begin position="721"/>
        <end position="816"/>
    </location>
</feature>
<feature type="domain" description="RING-type" evidence="15">
    <location>
        <begin position="509"/>
        <end position="566"/>
    </location>
</feature>
<evidence type="ECO:0000256" key="7">
    <source>
        <dbReference type="ARBA" id="ARBA00022786"/>
    </source>
</evidence>
<evidence type="ECO:0000256" key="9">
    <source>
        <dbReference type="ARBA" id="ARBA00023125"/>
    </source>
</evidence>
<evidence type="ECO:0000313" key="18">
    <source>
        <dbReference type="EnsemblPlants" id="Pp3c10_16970V3.1"/>
    </source>
</evidence>
<feature type="region of interest" description="Disordered" evidence="13">
    <location>
        <begin position="473"/>
        <end position="495"/>
    </location>
</feature>
<evidence type="ECO:0000256" key="10">
    <source>
        <dbReference type="ARBA" id="ARBA00023242"/>
    </source>
</evidence>
<dbReference type="GO" id="GO:0005634">
    <property type="term" value="C:nucleus"/>
    <property type="evidence" value="ECO:0007669"/>
    <property type="project" value="UniProtKB-SubCell"/>
</dbReference>
<dbReference type="FunFam" id="2.30.280.10:FF:000002">
    <property type="entry name" value="E3 ubiquitin-protein ligase ORTHRUS 2"/>
    <property type="match status" value="1"/>
</dbReference>
<dbReference type="OrthoDB" id="2270193at2759"/>
<evidence type="ECO:0000256" key="13">
    <source>
        <dbReference type="SAM" id="MobiDB-lite"/>
    </source>
</evidence>
<evidence type="ECO:0000256" key="1">
    <source>
        <dbReference type="ARBA" id="ARBA00000900"/>
    </source>
</evidence>
<reference evidence="17 19" key="2">
    <citation type="journal article" date="2018" name="Plant J.">
        <title>The Physcomitrella patens chromosome-scale assembly reveals moss genome structure and evolution.</title>
        <authorList>
            <person name="Lang D."/>
            <person name="Ullrich K.K."/>
            <person name="Murat F."/>
            <person name="Fuchs J."/>
            <person name="Jenkins J."/>
            <person name="Haas F.B."/>
            <person name="Piednoel M."/>
            <person name="Gundlach H."/>
            <person name="Van Bel M."/>
            <person name="Meyberg R."/>
            <person name="Vives C."/>
            <person name="Morata J."/>
            <person name="Symeonidi A."/>
            <person name="Hiss M."/>
            <person name="Muchero W."/>
            <person name="Kamisugi Y."/>
            <person name="Saleh O."/>
            <person name="Blanc G."/>
            <person name="Decker E.L."/>
            <person name="van Gessel N."/>
            <person name="Grimwood J."/>
            <person name="Hayes R.D."/>
            <person name="Graham S.W."/>
            <person name="Gunter L.E."/>
            <person name="McDaniel S.F."/>
            <person name="Hoernstein S.N.W."/>
            <person name="Larsson A."/>
            <person name="Li F.W."/>
            <person name="Perroud P.F."/>
            <person name="Phillips J."/>
            <person name="Ranjan P."/>
            <person name="Rokshar D.S."/>
            <person name="Rothfels C.J."/>
            <person name="Schneider L."/>
            <person name="Shu S."/>
            <person name="Stevenson D.W."/>
            <person name="Thummler F."/>
            <person name="Tillich M."/>
            <person name="Villarreal Aguilar J.C."/>
            <person name="Widiez T."/>
            <person name="Wong G.K."/>
            <person name="Wymore A."/>
            <person name="Zhang Y."/>
            <person name="Zimmer A.D."/>
            <person name="Quatrano R.S."/>
            <person name="Mayer K.F.X."/>
            <person name="Goodstein D."/>
            <person name="Casacuberta J.M."/>
            <person name="Vandepoele K."/>
            <person name="Reski R."/>
            <person name="Cuming A.C."/>
            <person name="Tuskan G.A."/>
            <person name="Maumus F."/>
            <person name="Salse J."/>
            <person name="Schmutz J."/>
            <person name="Rensing S.A."/>
        </authorList>
    </citation>
    <scope>NUCLEOTIDE SEQUENCE [LARGE SCALE GENOMIC DNA]</scope>
    <source>
        <strain evidence="18 19">cv. Gransden 2004</strain>
    </source>
</reference>
<evidence type="ECO:0000259" key="14">
    <source>
        <dbReference type="PROSITE" id="PS50016"/>
    </source>
</evidence>
<dbReference type="InterPro" id="IPR036987">
    <property type="entry name" value="SRA-YDG_sf"/>
</dbReference>
<keyword evidence="9" id="KW-0238">DNA-binding</keyword>
<feature type="region of interest" description="Disordered" evidence="13">
    <location>
        <begin position="592"/>
        <end position="665"/>
    </location>
</feature>
<dbReference type="SUPFAM" id="SSF88697">
    <property type="entry name" value="PUA domain-like"/>
    <property type="match status" value="1"/>
</dbReference>
<dbReference type="SUPFAM" id="SSF57903">
    <property type="entry name" value="FYVE/PHD zinc finger"/>
    <property type="match status" value="1"/>
</dbReference>
<dbReference type="FunCoup" id="A0A2K1JZC6">
    <property type="interactions" value="2518"/>
</dbReference>
<evidence type="ECO:0000313" key="19">
    <source>
        <dbReference type="Proteomes" id="UP000006727"/>
    </source>
</evidence>
<dbReference type="SUPFAM" id="SSF57850">
    <property type="entry name" value="RING/U-box"/>
    <property type="match status" value="2"/>
</dbReference>
<dbReference type="PROSITE" id="PS01359">
    <property type="entry name" value="ZF_PHD_1"/>
    <property type="match status" value="1"/>
</dbReference>
<dbReference type="GeneID" id="112287870"/>
<evidence type="ECO:0000256" key="8">
    <source>
        <dbReference type="ARBA" id="ARBA00022833"/>
    </source>
</evidence>
<dbReference type="Gramene" id="Pp3c10_16970V3.7">
    <property type="protein sequence ID" value="Pp3c10_16970V3.7"/>
    <property type="gene ID" value="Pp3c10_16970"/>
</dbReference>
<reference evidence="17 19" key="1">
    <citation type="journal article" date="2008" name="Science">
        <title>The Physcomitrella genome reveals evolutionary insights into the conquest of land by plants.</title>
        <authorList>
            <person name="Rensing S."/>
            <person name="Lang D."/>
            <person name="Zimmer A."/>
            <person name="Terry A."/>
            <person name="Salamov A."/>
            <person name="Shapiro H."/>
            <person name="Nishiyama T."/>
            <person name="Perroud P.-F."/>
            <person name="Lindquist E."/>
            <person name="Kamisugi Y."/>
            <person name="Tanahashi T."/>
            <person name="Sakakibara K."/>
            <person name="Fujita T."/>
            <person name="Oishi K."/>
            <person name="Shin-I T."/>
            <person name="Kuroki Y."/>
            <person name="Toyoda A."/>
            <person name="Suzuki Y."/>
            <person name="Hashimoto A."/>
            <person name="Yamaguchi K."/>
            <person name="Sugano A."/>
            <person name="Kohara Y."/>
            <person name="Fujiyama A."/>
            <person name="Anterola A."/>
            <person name="Aoki S."/>
            <person name="Ashton N."/>
            <person name="Barbazuk W.B."/>
            <person name="Barker E."/>
            <person name="Bennetzen J."/>
            <person name="Bezanilla M."/>
            <person name="Blankenship R."/>
            <person name="Cho S.H."/>
            <person name="Dutcher S."/>
            <person name="Estelle M."/>
            <person name="Fawcett J.A."/>
            <person name="Gundlach H."/>
            <person name="Hanada K."/>
            <person name="Heyl A."/>
            <person name="Hicks K.A."/>
            <person name="Hugh J."/>
            <person name="Lohr M."/>
            <person name="Mayer K."/>
            <person name="Melkozernov A."/>
            <person name="Murata T."/>
            <person name="Nelson D."/>
            <person name="Pils B."/>
            <person name="Prigge M."/>
            <person name="Reiss B."/>
            <person name="Renner T."/>
            <person name="Rombauts S."/>
            <person name="Rushton P."/>
            <person name="Sanderfoot A."/>
            <person name="Schween G."/>
            <person name="Shiu S.-H."/>
            <person name="Stueber K."/>
            <person name="Theodoulou F.L."/>
            <person name="Tu H."/>
            <person name="Van de Peer Y."/>
            <person name="Verrier P.J."/>
            <person name="Waters E."/>
            <person name="Wood A."/>
            <person name="Yang L."/>
            <person name="Cove D."/>
            <person name="Cuming A."/>
            <person name="Hasebe M."/>
            <person name="Lucas S."/>
            <person name="Mishler D.B."/>
            <person name="Reski R."/>
            <person name="Grigoriev I."/>
            <person name="Quatrano R.S."/>
            <person name="Boore J.L."/>
        </authorList>
    </citation>
    <scope>NUCLEOTIDE SEQUENCE [LARGE SCALE GENOMIC DNA]</scope>
    <source>
        <strain evidence="18 19">cv. Gransden 2004</strain>
    </source>
</reference>
<dbReference type="Pfam" id="PF13445">
    <property type="entry name" value="zf-RING_UBOX"/>
    <property type="match status" value="1"/>
</dbReference>
<dbReference type="PaxDb" id="3218-PP1S381_35V6.2"/>
<keyword evidence="4" id="KW-0808">Transferase</keyword>
<dbReference type="InterPro" id="IPR001965">
    <property type="entry name" value="Znf_PHD"/>
</dbReference>
<dbReference type="PROSITE" id="PS50089">
    <property type="entry name" value="ZF_RING_2"/>
    <property type="match status" value="2"/>
</dbReference>
<feature type="domain" description="YDG" evidence="16">
    <location>
        <begin position="273"/>
        <end position="421"/>
    </location>
</feature>
<dbReference type="InterPro" id="IPR045134">
    <property type="entry name" value="UHRF1/2-like"/>
</dbReference>
<evidence type="ECO:0000256" key="2">
    <source>
        <dbReference type="ARBA" id="ARBA00004906"/>
    </source>
</evidence>
<dbReference type="STRING" id="3218.A0A2K1JZC6"/>
<dbReference type="RefSeq" id="XP_024387204.1">
    <property type="nucleotide sequence ID" value="XM_024531436.2"/>
</dbReference>
<dbReference type="RefSeq" id="XP_024387207.1">
    <property type="nucleotide sequence ID" value="XM_024531439.2"/>
</dbReference>
<dbReference type="EnsemblPlants" id="Pp3c10_16970V3.7">
    <property type="protein sequence ID" value="Pp3c10_16970V3.7"/>
    <property type="gene ID" value="Pp3c10_16970"/>
</dbReference>
<comment type="catalytic activity">
    <reaction evidence="1">
        <text>S-ubiquitinyl-[E2 ubiquitin-conjugating enzyme]-L-cysteine + [acceptor protein]-L-lysine = [E2 ubiquitin-conjugating enzyme]-L-cysteine + N(6)-ubiquitinyl-[acceptor protein]-L-lysine.</text>
        <dbReference type="EC" id="2.3.2.27"/>
    </reaction>
</comment>
<dbReference type="AlphaFoldDB" id="A0A2K1JZC6"/>
<feature type="compositionally biased region" description="Basic and acidic residues" evidence="13">
    <location>
        <begin position="620"/>
        <end position="629"/>
    </location>
</feature>
<protein>
    <recommendedName>
        <fullName evidence="3">RING-type E3 ubiquitin transferase</fullName>
        <ecNumber evidence="3">2.3.2.27</ecNumber>
    </recommendedName>
</protein>
<dbReference type="FunFam" id="3.30.40.10:FF:000470">
    <property type="entry name" value="Putative RING finger U-box domain family protein"/>
    <property type="match status" value="1"/>
</dbReference>
<organism evidence="17">
    <name type="scientific">Physcomitrium patens</name>
    <name type="common">Spreading-leaved earth moss</name>
    <name type="synonym">Physcomitrella patens</name>
    <dbReference type="NCBI Taxonomy" id="3218"/>
    <lineage>
        <taxon>Eukaryota</taxon>
        <taxon>Viridiplantae</taxon>
        <taxon>Streptophyta</taxon>
        <taxon>Embryophyta</taxon>
        <taxon>Bryophyta</taxon>
        <taxon>Bryophytina</taxon>
        <taxon>Bryopsida</taxon>
        <taxon>Funariidae</taxon>
        <taxon>Funariales</taxon>
        <taxon>Funariaceae</taxon>
        <taxon>Physcomitrium</taxon>
    </lineage>
</organism>
<proteinExistence type="predicted"/>
<dbReference type="EnsemblPlants" id="Pp3c10_16970V3.8">
    <property type="protein sequence ID" value="Pp3c10_16970V3.8"/>
    <property type="gene ID" value="Pp3c10_16970"/>
</dbReference>
<dbReference type="SMART" id="SM00466">
    <property type="entry name" value="SRA"/>
    <property type="match status" value="1"/>
</dbReference>
<dbReference type="InterPro" id="IPR017907">
    <property type="entry name" value="Znf_RING_CS"/>
</dbReference>
<sequence length="846" mass="92950">MADLPCDADGMCMVCKIVPPDCDVLLCSSCVSPWHMRCLNPPVKLVPLGDWDCPDCLLPPPSDMPSIVQKPVAVPEEGNLVSKIHAIQADSTLTDGEKAKRRQELMSKGLVTNYSAEASSANGDKKSADGNKRNATLEMMDNSLNCIFCLQLAERPVTTPCGHNFCLKCFQRWVGQGKKTCGKCRAAIPAKMATNPRINSALVMAIRMARSVVNSNSGPSKVYTYRDNDSRPDKCFTTSRAVKTGKANACSGKIFVTIAPDHFGPITAEYDPTRGQGVLVGECWEDRMECRQWGAHLPHVAGIAGQSDYGSQSVALSGGYEDDEDHGEWFLYTGSGGRDLSGNKRTNKEQSFDQKFDKMNEALRVSCKHGYPIRVVRSHKEKRSAYAPDAGVRYDGVYRIEMCWRKKGVQGHKVCRYLLVRCDNEPAPWTSDEHGDRPRPLPVVKELKSATDVFERKSSPAWAYTEGVGWGWSREPPASRKTSGGGPSEATQKRKQLSVQQRLLKEFGCNACRKVLDQPISVPCGHNFCKSCLDSVFSSQDSRERKGVSGRTLRTQKVVKRCPNCKIDISEFLVSPQINRQMEEVIQMLHDTAKDEQGSDGVEDDEGDNDSRSNNESTEAEAKTAELEKSVPVVADGMENGHPQPKDATSDVPSGAGNTPKVDIDTPQYTILPNASADPAFHAICQAFPDYSEDLLRSMLADQDGDIKDLNSLLLALKKQQKQVQSRQRGRAKKGCHSGSEVLNGSNHTSKDQIEDGIVNSNGHSSSEQIETEAMSCNALGTGDLTQPEKTMKPQKRQRVDQGTKSNGRKKNCAPLLELPPRVTRSRVCKGVQVSHVFLSSDDECQ</sequence>
<dbReference type="InterPro" id="IPR001841">
    <property type="entry name" value="Znf_RING"/>
</dbReference>
<dbReference type="InterPro" id="IPR019786">
    <property type="entry name" value="Zinc_finger_PHD-type_CS"/>
</dbReference>
<dbReference type="InterPro" id="IPR015947">
    <property type="entry name" value="PUA-like_sf"/>
</dbReference>
<reference evidence="18" key="3">
    <citation type="submission" date="2020-12" db="UniProtKB">
        <authorList>
            <consortium name="EnsemblPlants"/>
        </authorList>
    </citation>
    <scope>IDENTIFICATION</scope>
</reference>
<dbReference type="PANTHER" id="PTHR14140:SF27">
    <property type="entry name" value="OS04G0289800 PROTEIN"/>
    <property type="match status" value="1"/>
</dbReference>
<evidence type="ECO:0000259" key="15">
    <source>
        <dbReference type="PROSITE" id="PS50089"/>
    </source>
</evidence>